<evidence type="ECO:0000313" key="2">
    <source>
        <dbReference type="Proteomes" id="UP000319353"/>
    </source>
</evidence>
<accession>A0A537KTF5</accession>
<sequence>MHPPPRCPCGGSGSRSFSKVYRVGVLSSGSSIPEDIGQGRQAFLEQLSDLGWVVGQNLTFERRSADQRLDRLPGLAAELVQLNVSMILAFGNQAALAAKRATATIPIVMLAGDPVGSGLVASLARPGGNITGLTIEASLEILSKRLELLKEASPKISRVGILTNRSNRPEARVLDATAPTAQALRLTFLPVDVRSPSDLDSAFAVLIRERVDALTATENPLHGEHRGSIVSFAAGNRLPTVFGDRAFVDAGGLMSYGISFADLFRRLPTYMDKILRGAKPADLPVEQPTKFELVINLKTAKALGLAIPPSVLSRADQVIE</sequence>
<proteinExistence type="predicted"/>
<reference evidence="1 2" key="1">
    <citation type="journal article" date="2019" name="Nat. Microbiol.">
        <title>Mediterranean grassland soil C-N compound turnover is dependent on rainfall and depth, and is mediated by genomically divergent microorganisms.</title>
        <authorList>
            <person name="Diamond S."/>
            <person name="Andeer P.F."/>
            <person name="Li Z."/>
            <person name="Crits-Christoph A."/>
            <person name="Burstein D."/>
            <person name="Anantharaman K."/>
            <person name="Lane K.R."/>
            <person name="Thomas B.C."/>
            <person name="Pan C."/>
            <person name="Northen T.R."/>
            <person name="Banfield J.F."/>
        </authorList>
    </citation>
    <scope>NUCLEOTIDE SEQUENCE [LARGE SCALE GENOMIC DNA]</scope>
    <source>
        <strain evidence="1">NP_4</strain>
    </source>
</reference>
<dbReference type="PANTHER" id="PTHR35271">
    <property type="entry name" value="ABC TRANSPORTER, SUBSTRATE-BINDING LIPOPROTEIN-RELATED"/>
    <property type="match status" value="1"/>
</dbReference>
<dbReference type="EMBL" id="VBAL01000146">
    <property type="protein sequence ID" value="TMI99031.1"/>
    <property type="molecule type" value="Genomic_DNA"/>
</dbReference>
<dbReference type="Gene3D" id="3.40.50.2300">
    <property type="match status" value="2"/>
</dbReference>
<evidence type="ECO:0000313" key="1">
    <source>
        <dbReference type="EMBL" id="TMI99031.1"/>
    </source>
</evidence>
<dbReference type="CDD" id="cd06325">
    <property type="entry name" value="PBP1_ABC_unchar_transporter"/>
    <property type="match status" value="1"/>
</dbReference>
<dbReference type="PANTHER" id="PTHR35271:SF1">
    <property type="entry name" value="ABC TRANSPORTER, SUBSTRATE-BINDING LIPOPROTEIN"/>
    <property type="match status" value="1"/>
</dbReference>
<protein>
    <submittedName>
        <fullName evidence="1">ABC transporter substrate-binding protein</fullName>
    </submittedName>
</protein>
<dbReference type="InterPro" id="IPR007487">
    <property type="entry name" value="ABC_transpt-TYRBP-like"/>
</dbReference>
<name>A0A537KTF5_9BACT</name>
<comment type="caution">
    <text evidence="1">The sequence shown here is derived from an EMBL/GenBank/DDBJ whole genome shotgun (WGS) entry which is preliminary data.</text>
</comment>
<gene>
    <name evidence="1" type="ORF">E6H01_11600</name>
</gene>
<dbReference type="AlphaFoldDB" id="A0A537KTF5"/>
<organism evidence="1 2">
    <name type="scientific">Candidatus Segetimicrobium genomatis</name>
    <dbReference type="NCBI Taxonomy" id="2569760"/>
    <lineage>
        <taxon>Bacteria</taxon>
        <taxon>Bacillati</taxon>
        <taxon>Candidatus Sysuimicrobiota</taxon>
        <taxon>Candidatus Sysuimicrobiia</taxon>
        <taxon>Candidatus Sysuimicrobiales</taxon>
        <taxon>Candidatus Segetimicrobiaceae</taxon>
        <taxon>Candidatus Segetimicrobium</taxon>
    </lineage>
</organism>
<dbReference type="Proteomes" id="UP000319353">
    <property type="component" value="Unassembled WGS sequence"/>
</dbReference>
<dbReference type="Pfam" id="PF04392">
    <property type="entry name" value="ABC_sub_bind"/>
    <property type="match status" value="1"/>
</dbReference>